<evidence type="ECO:0000313" key="4">
    <source>
        <dbReference type="EMBL" id="ELT93535.1"/>
    </source>
</evidence>
<dbReference type="HOGENOM" id="CLU_1157379_0_0_1"/>
<protein>
    <recommendedName>
        <fullName evidence="2">Cilia- and flagella-associated protein 126</fullName>
    </recommendedName>
</protein>
<dbReference type="PANTHER" id="PTHR34639">
    <property type="entry name" value="PROTEIN FLATTOP"/>
    <property type="match status" value="1"/>
</dbReference>
<feature type="compositionally biased region" description="Basic and acidic residues" evidence="3">
    <location>
        <begin position="7"/>
        <end position="17"/>
    </location>
</feature>
<dbReference type="Pfam" id="PF22611">
    <property type="entry name" value="CFAP126"/>
    <property type="match status" value="1"/>
</dbReference>
<dbReference type="EnsemblMetazoa" id="CapteT221669">
    <property type="protein sequence ID" value="CapteP221669"/>
    <property type="gene ID" value="CapteG221669"/>
</dbReference>
<dbReference type="AlphaFoldDB" id="R7TR74"/>
<feature type="region of interest" description="Disordered" evidence="3">
    <location>
        <begin position="194"/>
        <end position="240"/>
    </location>
</feature>
<sequence length="240" mass="26222">MVFWSDSLRRNESNDRKKDKKKYQNAFYAKKLQNWQVPGVYQSHPRSRSGHTKFIATDRGHLMGDVPRSRKNPWGDFVGTWDLPHRIPGHSVQVPTARTTHAQERVQREQKDSSWVINGGLKNSTRRNFDTAYASKNPPVFPGAENPPDQASLGYMHPLSPAGQRSGAAAPATSMFPAIGTTNPANNYSCTCGSGHDQAPSPTNRIPTPGLANSPPPMTSRLPSPPAGSPFRASSGLIAL</sequence>
<dbReference type="InterPro" id="IPR038797">
    <property type="entry name" value="Fltp"/>
</dbReference>
<accession>R7TR74</accession>
<dbReference type="CDD" id="cd23705">
    <property type="entry name" value="Flattop"/>
    <property type="match status" value="1"/>
</dbReference>
<gene>
    <name evidence="4" type="ORF">CAPTEDRAFT_221669</name>
</gene>
<dbReference type="PANTHER" id="PTHR34639:SF1">
    <property type="entry name" value="PROTEIN FLATTOP"/>
    <property type="match status" value="1"/>
</dbReference>
<comment type="similarity">
    <text evidence="1">Belongs to the Flattop family.</text>
</comment>
<proteinExistence type="inferred from homology"/>
<organism evidence="4">
    <name type="scientific">Capitella teleta</name>
    <name type="common">Polychaete worm</name>
    <dbReference type="NCBI Taxonomy" id="283909"/>
    <lineage>
        <taxon>Eukaryota</taxon>
        <taxon>Metazoa</taxon>
        <taxon>Spiralia</taxon>
        <taxon>Lophotrochozoa</taxon>
        <taxon>Annelida</taxon>
        <taxon>Polychaeta</taxon>
        <taxon>Sedentaria</taxon>
        <taxon>Scolecida</taxon>
        <taxon>Capitellidae</taxon>
        <taxon>Capitella</taxon>
    </lineage>
</organism>
<feature type="region of interest" description="Disordered" evidence="3">
    <location>
        <begin position="1"/>
        <end position="21"/>
    </location>
</feature>
<evidence type="ECO:0000313" key="6">
    <source>
        <dbReference type="Proteomes" id="UP000014760"/>
    </source>
</evidence>
<evidence type="ECO:0000256" key="3">
    <source>
        <dbReference type="SAM" id="MobiDB-lite"/>
    </source>
</evidence>
<evidence type="ECO:0000256" key="2">
    <source>
        <dbReference type="ARBA" id="ARBA00033306"/>
    </source>
</evidence>
<keyword evidence="6" id="KW-1185">Reference proteome</keyword>
<dbReference type="OMA" id="TFMGTWQ"/>
<evidence type="ECO:0000256" key="1">
    <source>
        <dbReference type="ARBA" id="ARBA00009887"/>
    </source>
</evidence>
<reference evidence="5" key="3">
    <citation type="submission" date="2015-06" db="UniProtKB">
        <authorList>
            <consortium name="EnsemblMetazoa"/>
        </authorList>
    </citation>
    <scope>IDENTIFICATION</scope>
</reference>
<name>R7TR74_CAPTE</name>
<feature type="compositionally biased region" description="Pro residues" evidence="3">
    <location>
        <begin position="214"/>
        <end position="228"/>
    </location>
</feature>
<dbReference type="STRING" id="283909.R7TR74"/>
<evidence type="ECO:0000313" key="5">
    <source>
        <dbReference type="EnsemblMetazoa" id="CapteP221669"/>
    </source>
</evidence>
<reference evidence="4 6" key="2">
    <citation type="journal article" date="2013" name="Nature">
        <title>Insights into bilaterian evolution from three spiralian genomes.</title>
        <authorList>
            <person name="Simakov O."/>
            <person name="Marletaz F."/>
            <person name="Cho S.J."/>
            <person name="Edsinger-Gonzales E."/>
            <person name="Havlak P."/>
            <person name="Hellsten U."/>
            <person name="Kuo D.H."/>
            <person name="Larsson T."/>
            <person name="Lv J."/>
            <person name="Arendt D."/>
            <person name="Savage R."/>
            <person name="Osoegawa K."/>
            <person name="de Jong P."/>
            <person name="Grimwood J."/>
            <person name="Chapman J.A."/>
            <person name="Shapiro H."/>
            <person name="Aerts A."/>
            <person name="Otillar R.P."/>
            <person name="Terry A.Y."/>
            <person name="Boore J.L."/>
            <person name="Grigoriev I.V."/>
            <person name="Lindberg D.R."/>
            <person name="Seaver E.C."/>
            <person name="Weisblat D.A."/>
            <person name="Putnam N.H."/>
            <person name="Rokhsar D.S."/>
        </authorList>
    </citation>
    <scope>NUCLEOTIDE SEQUENCE</scope>
    <source>
        <strain evidence="4 6">I ESC-2004</strain>
    </source>
</reference>
<dbReference type="Proteomes" id="UP000014760">
    <property type="component" value="Unassembled WGS sequence"/>
</dbReference>
<dbReference type="GO" id="GO:0036064">
    <property type="term" value="C:ciliary basal body"/>
    <property type="evidence" value="ECO:0007669"/>
    <property type="project" value="TreeGrafter"/>
</dbReference>
<dbReference type="GO" id="GO:0044782">
    <property type="term" value="P:cilium organization"/>
    <property type="evidence" value="ECO:0007669"/>
    <property type="project" value="TreeGrafter"/>
</dbReference>
<dbReference type="EMBL" id="KB309702">
    <property type="protein sequence ID" value="ELT93535.1"/>
    <property type="molecule type" value="Genomic_DNA"/>
</dbReference>
<reference evidence="6" key="1">
    <citation type="submission" date="2012-12" db="EMBL/GenBank/DDBJ databases">
        <authorList>
            <person name="Hellsten U."/>
            <person name="Grimwood J."/>
            <person name="Chapman J.A."/>
            <person name="Shapiro H."/>
            <person name="Aerts A."/>
            <person name="Otillar R.P."/>
            <person name="Terry A.Y."/>
            <person name="Boore J.L."/>
            <person name="Simakov O."/>
            <person name="Marletaz F."/>
            <person name="Cho S.-J."/>
            <person name="Edsinger-Gonzales E."/>
            <person name="Havlak P."/>
            <person name="Kuo D.-H."/>
            <person name="Larsson T."/>
            <person name="Lv J."/>
            <person name="Arendt D."/>
            <person name="Savage R."/>
            <person name="Osoegawa K."/>
            <person name="de Jong P."/>
            <person name="Lindberg D.R."/>
            <person name="Seaver E.C."/>
            <person name="Weisblat D.A."/>
            <person name="Putnam N.H."/>
            <person name="Grigoriev I.V."/>
            <person name="Rokhsar D.S."/>
        </authorList>
    </citation>
    <scope>NUCLEOTIDE SEQUENCE</scope>
    <source>
        <strain evidence="6">I ESC-2004</strain>
    </source>
</reference>
<dbReference type="EMBL" id="AMQN01012716">
    <property type="status" value="NOT_ANNOTATED_CDS"/>
    <property type="molecule type" value="Genomic_DNA"/>
</dbReference>
<dbReference type="OrthoDB" id="521617at2759"/>